<evidence type="ECO:0000313" key="1">
    <source>
        <dbReference type="EMBL" id="BAN05902.1"/>
    </source>
</evidence>
<gene>
    <name evidence="1" type="ORF">LVISKB_0267</name>
</gene>
<dbReference type="HOGENOM" id="CLU_3365566_0_0_9"/>
<dbReference type="Proteomes" id="UP000012042">
    <property type="component" value="Chromosome"/>
</dbReference>
<protein>
    <submittedName>
        <fullName evidence="1">Uncharacterized protein</fullName>
    </submittedName>
</protein>
<evidence type="ECO:0000313" key="2">
    <source>
        <dbReference type="Proteomes" id="UP000012042"/>
    </source>
</evidence>
<accession>M5AC82</accession>
<organism evidence="1 2">
    <name type="scientific">Levilactobacillus brevis KB290</name>
    <dbReference type="NCBI Taxonomy" id="1001583"/>
    <lineage>
        <taxon>Bacteria</taxon>
        <taxon>Bacillati</taxon>
        <taxon>Bacillota</taxon>
        <taxon>Bacilli</taxon>
        <taxon>Lactobacillales</taxon>
        <taxon>Lactobacillaceae</taxon>
        <taxon>Levilactobacillus</taxon>
    </lineage>
</organism>
<reference evidence="1 2" key="1">
    <citation type="journal article" date="2013" name="PLoS ONE">
        <title>Genomic Analysis by Deep Sequencing of the Probiotic Lactobacillus brevis KB290 Harboring Nine Plasmids Reveals Genomic Stability.</title>
        <authorList>
            <person name="Fukao M."/>
            <person name="Oshima K."/>
            <person name="Morita H."/>
            <person name="Toh H."/>
            <person name="Suda W."/>
            <person name="Kim S.W."/>
            <person name="Suzuki S."/>
            <person name="Yakabe T."/>
            <person name="Hattori M."/>
            <person name="Yajima N."/>
        </authorList>
    </citation>
    <scope>NUCLEOTIDE SEQUENCE [LARGE SCALE GENOMIC DNA]</scope>
    <source>
        <strain evidence="1 2">KB290</strain>
    </source>
</reference>
<sequence>MNFKGKNQRIFIHEVSAKHDEQLAEVDTPIFARIT</sequence>
<dbReference type="AlphaFoldDB" id="M5AC82"/>
<dbReference type="EMBL" id="AP012167">
    <property type="protein sequence ID" value="BAN05902.1"/>
    <property type="molecule type" value="Genomic_DNA"/>
</dbReference>
<proteinExistence type="predicted"/>
<name>M5AC82_LEVBR</name>
<dbReference type="KEGG" id="lbk:LVISKB_0267"/>